<comment type="caution">
    <text evidence="2">The sequence shown here is derived from an EMBL/GenBank/DDBJ whole genome shotgun (WGS) entry which is preliminary data.</text>
</comment>
<reference evidence="4 5" key="1">
    <citation type="submission" date="2017-07" db="EMBL/GenBank/DDBJ databases">
        <title>Draft genome sequence of aerobic hyperthermophilic archaea, Pyrobaculum aerophilum YKB31 and YKB32.</title>
        <authorList>
            <person name="Mochizuki T."/>
            <person name="Berliner A.J."/>
            <person name="Yoshida-Takashima Y."/>
            <person name="Takaki Y."/>
            <person name="Nunoura T."/>
            <person name="Takai K."/>
        </authorList>
    </citation>
    <scope>NUCLEOTIDE SEQUENCE [LARGE SCALE GENOMIC DNA]</scope>
    <source>
        <strain evidence="2 5">YKB31</strain>
        <strain evidence="3 4">YKB32</strain>
    </source>
</reference>
<dbReference type="EMBL" id="NMUE01000002">
    <property type="protein sequence ID" value="RFA98345.1"/>
    <property type="molecule type" value="Genomic_DNA"/>
</dbReference>
<accession>A0A371R3J3</accession>
<name>A0A371R3J3_9CREN</name>
<evidence type="ECO:0000313" key="2">
    <source>
        <dbReference type="EMBL" id="RFA98345.1"/>
    </source>
</evidence>
<protein>
    <submittedName>
        <fullName evidence="2">Uncharacterized protein</fullName>
    </submittedName>
</protein>
<dbReference type="Proteomes" id="UP000256877">
    <property type="component" value="Unassembled WGS sequence"/>
</dbReference>
<dbReference type="Proteomes" id="UP000257123">
    <property type="component" value="Unassembled WGS sequence"/>
</dbReference>
<organism evidence="2 5">
    <name type="scientific">Pyrobaculum aerophilum</name>
    <dbReference type="NCBI Taxonomy" id="13773"/>
    <lineage>
        <taxon>Archaea</taxon>
        <taxon>Thermoproteota</taxon>
        <taxon>Thermoprotei</taxon>
        <taxon>Thermoproteales</taxon>
        <taxon>Thermoproteaceae</taxon>
        <taxon>Pyrobaculum</taxon>
    </lineage>
</organism>
<dbReference type="AlphaFoldDB" id="A0A371R3J3"/>
<evidence type="ECO:0000313" key="3">
    <source>
        <dbReference type="EMBL" id="RFB00430.1"/>
    </source>
</evidence>
<feature type="region of interest" description="Disordered" evidence="1">
    <location>
        <begin position="1"/>
        <end position="26"/>
    </location>
</feature>
<sequence>MKEHEAQSDERAKLMESLHPELPRRPFAKALRSAERRRAGGMRSPYLSLGGAHGYQRIRGNSLFLLAKSHYQLRAKGQA</sequence>
<evidence type="ECO:0000313" key="4">
    <source>
        <dbReference type="Proteomes" id="UP000256877"/>
    </source>
</evidence>
<feature type="compositionally biased region" description="Basic and acidic residues" evidence="1">
    <location>
        <begin position="1"/>
        <end position="24"/>
    </location>
</feature>
<evidence type="ECO:0000313" key="5">
    <source>
        <dbReference type="Proteomes" id="UP000257123"/>
    </source>
</evidence>
<evidence type="ECO:0000256" key="1">
    <source>
        <dbReference type="SAM" id="MobiDB-lite"/>
    </source>
</evidence>
<gene>
    <name evidence="2" type="ORF">CGL51_01395</name>
    <name evidence="3" type="ORF">CGL52_00830</name>
</gene>
<proteinExistence type="predicted"/>
<dbReference type="EMBL" id="NMUF01000001">
    <property type="protein sequence ID" value="RFB00430.1"/>
    <property type="molecule type" value="Genomic_DNA"/>
</dbReference>